<evidence type="ECO:0008006" key="3">
    <source>
        <dbReference type="Google" id="ProtNLM"/>
    </source>
</evidence>
<dbReference type="EMBL" id="BAABWH010000002">
    <property type="protein sequence ID" value="GAA6144928.1"/>
    <property type="molecule type" value="Genomic_DNA"/>
</dbReference>
<gene>
    <name evidence="1" type="ORF">NBRC116585_10450</name>
</gene>
<keyword evidence="2" id="KW-1185">Reference proteome</keyword>
<name>A0ABP9ZXR4_9GAMM</name>
<accession>A0ABP9ZXR4</accession>
<organism evidence="1 2">
    <name type="scientific">Thalassolituus maritimus</name>
    <dbReference type="NCBI Taxonomy" id="484498"/>
    <lineage>
        <taxon>Bacteria</taxon>
        <taxon>Pseudomonadati</taxon>
        <taxon>Pseudomonadota</taxon>
        <taxon>Gammaproteobacteria</taxon>
        <taxon>Oceanospirillales</taxon>
        <taxon>Oceanospirillaceae</taxon>
        <taxon>Thalassolituus</taxon>
    </lineage>
</organism>
<dbReference type="RefSeq" id="WP_353293864.1">
    <property type="nucleotide sequence ID" value="NZ_BAABWH010000002.1"/>
</dbReference>
<proteinExistence type="predicted"/>
<sequence length="166" mass="17892">MDLDAVCACLVEQNDSLSYSALINSVASRLSSASPAIQFSVQHVSAGMAVSFIQGTAAITLILTPQSAQYSPTVAGLSDHHFSGLSAVEASLLWQLSWELWDKHWWESRSNDVIILSHIARGGKTTTVPGKAGSTVKNRLLVLRDKYGVRTTPGLVAAMLRRGELR</sequence>
<reference evidence="1 2" key="1">
    <citation type="submission" date="2024-04" db="EMBL/GenBank/DDBJ databases">
        <title>Draft genome sequence of Thalassolituus maritimus NBRC 116585.</title>
        <authorList>
            <person name="Miyakawa T."/>
            <person name="Kusuya Y."/>
            <person name="Miura T."/>
        </authorList>
    </citation>
    <scope>NUCLEOTIDE SEQUENCE [LARGE SCALE GENOMIC DNA]</scope>
    <source>
        <strain evidence="1 2">5NW40-0001</strain>
    </source>
</reference>
<evidence type="ECO:0000313" key="1">
    <source>
        <dbReference type="EMBL" id="GAA6144928.1"/>
    </source>
</evidence>
<evidence type="ECO:0000313" key="2">
    <source>
        <dbReference type="Proteomes" id="UP001481413"/>
    </source>
</evidence>
<protein>
    <recommendedName>
        <fullName evidence="3">HTH luxR-type domain-containing protein</fullName>
    </recommendedName>
</protein>
<comment type="caution">
    <text evidence="1">The sequence shown here is derived from an EMBL/GenBank/DDBJ whole genome shotgun (WGS) entry which is preliminary data.</text>
</comment>
<dbReference type="Proteomes" id="UP001481413">
    <property type="component" value="Unassembled WGS sequence"/>
</dbReference>